<dbReference type="PANTHER" id="PTHR13140:SF845">
    <property type="entry name" value="MYOSIN-LIKE PROTEIN"/>
    <property type="match status" value="1"/>
</dbReference>
<evidence type="ECO:0000256" key="4">
    <source>
        <dbReference type="ARBA" id="ARBA00023175"/>
    </source>
</evidence>
<evidence type="ECO:0000256" key="2">
    <source>
        <dbReference type="ARBA" id="ARBA00022840"/>
    </source>
</evidence>
<keyword evidence="3 6" id="KW-0518">Myosin</keyword>
<protein>
    <recommendedName>
        <fullName evidence="7">Myosin motor domain-containing protein</fullName>
    </recommendedName>
</protein>
<dbReference type="EMBL" id="JNBR01001635">
    <property type="protein sequence ID" value="OQR85665.1"/>
    <property type="molecule type" value="Genomic_DNA"/>
</dbReference>
<dbReference type="SUPFAM" id="SSF52540">
    <property type="entry name" value="P-loop containing nucleoside triphosphate hydrolases"/>
    <property type="match status" value="1"/>
</dbReference>
<keyword evidence="9" id="KW-1185">Reference proteome</keyword>
<comment type="similarity">
    <text evidence="6">Belongs to the TRAFAC class myosin-kinesin ATPase superfamily. Myosin family.</text>
</comment>
<keyword evidence="2" id="KW-0067">ATP-binding</keyword>
<dbReference type="GO" id="GO:0051015">
    <property type="term" value="F:actin filament binding"/>
    <property type="evidence" value="ECO:0007669"/>
    <property type="project" value="TreeGrafter"/>
</dbReference>
<dbReference type="PROSITE" id="PS51456">
    <property type="entry name" value="MYOSIN_MOTOR"/>
    <property type="match status" value="1"/>
</dbReference>
<dbReference type="GO" id="GO:0016459">
    <property type="term" value="C:myosin complex"/>
    <property type="evidence" value="ECO:0007669"/>
    <property type="project" value="UniProtKB-KW"/>
</dbReference>
<evidence type="ECO:0000259" key="7">
    <source>
        <dbReference type="PROSITE" id="PS51456"/>
    </source>
</evidence>
<keyword evidence="5 6" id="KW-0009">Actin-binding</keyword>
<dbReference type="PRINTS" id="PR00193">
    <property type="entry name" value="MYOSINHEAVY"/>
</dbReference>
<comment type="caution">
    <text evidence="6">Lacks conserved residue(s) required for the propagation of feature annotation.</text>
</comment>
<dbReference type="GO" id="GO:0005524">
    <property type="term" value="F:ATP binding"/>
    <property type="evidence" value="ECO:0007669"/>
    <property type="project" value="UniProtKB-KW"/>
</dbReference>
<dbReference type="InterPro" id="IPR036961">
    <property type="entry name" value="Kinesin_motor_dom_sf"/>
</dbReference>
<organism evidence="8 9">
    <name type="scientific">Achlya hypogyna</name>
    <name type="common">Oomycete</name>
    <name type="synonym">Protoachlya hypogyna</name>
    <dbReference type="NCBI Taxonomy" id="1202772"/>
    <lineage>
        <taxon>Eukaryota</taxon>
        <taxon>Sar</taxon>
        <taxon>Stramenopiles</taxon>
        <taxon>Oomycota</taxon>
        <taxon>Saprolegniomycetes</taxon>
        <taxon>Saprolegniales</taxon>
        <taxon>Achlyaceae</taxon>
        <taxon>Achlya</taxon>
    </lineage>
</organism>
<dbReference type="STRING" id="1202772.A0A1V9YIW6"/>
<evidence type="ECO:0000256" key="3">
    <source>
        <dbReference type="ARBA" id="ARBA00023123"/>
    </source>
</evidence>
<dbReference type="GO" id="GO:0007015">
    <property type="term" value="P:actin filament organization"/>
    <property type="evidence" value="ECO:0007669"/>
    <property type="project" value="TreeGrafter"/>
</dbReference>
<accession>A0A1V9YIW6</accession>
<reference evidence="8 9" key="1">
    <citation type="journal article" date="2014" name="Genome Biol. Evol.">
        <title>The secreted proteins of Achlya hypogyna and Thraustotheca clavata identify the ancestral oomycete secretome and reveal gene acquisitions by horizontal gene transfer.</title>
        <authorList>
            <person name="Misner I."/>
            <person name="Blouin N."/>
            <person name="Leonard G."/>
            <person name="Richards T.A."/>
            <person name="Lane C.E."/>
        </authorList>
    </citation>
    <scope>NUCLEOTIDE SEQUENCE [LARGE SCALE GENOMIC DNA]</scope>
    <source>
        <strain evidence="8 9">ATCC 48635</strain>
    </source>
</reference>
<dbReference type="GO" id="GO:0000146">
    <property type="term" value="F:microfilament motor activity"/>
    <property type="evidence" value="ECO:0007669"/>
    <property type="project" value="TreeGrafter"/>
</dbReference>
<feature type="non-terminal residue" evidence="8">
    <location>
        <position position="108"/>
    </location>
</feature>
<keyword evidence="1" id="KW-0547">Nucleotide-binding</keyword>
<comment type="caution">
    <text evidence="8">The sequence shown here is derived from an EMBL/GenBank/DDBJ whole genome shotgun (WGS) entry which is preliminary data.</text>
</comment>
<dbReference type="PANTHER" id="PTHR13140">
    <property type="entry name" value="MYOSIN"/>
    <property type="match status" value="1"/>
</dbReference>
<dbReference type="InterPro" id="IPR027417">
    <property type="entry name" value="P-loop_NTPase"/>
</dbReference>
<dbReference type="OrthoDB" id="204920at2759"/>
<dbReference type="GO" id="GO:0005737">
    <property type="term" value="C:cytoplasm"/>
    <property type="evidence" value="ECO:0007669"/>
    <property type="project" value="TreeGrafter"/>
</dbReference>
<dbReference type="AlphaFoldDB" id="A0A1V9YIW6"/>
<dbReference type="Pfam" id="PF00063">
    <property type="entry name" value="Myosin_head"/>
    <property type="match status" value="1"/>
</dbReference>
<evidence type="ECO:0000256" key="6">
    <source>
        <dbReference type="PROSITE-ProRule" id="PRU00782"/>
    </source>
</evidence>
<gene>
    <name evidence="8" type="ORF">ACHHYP_11582</name>
</gene>
<dbReference type="InterPro" id="IPR001609">
    <property type="entry name" value="Myosin_head_motor_dom-like"/>
</dbReference>
<sequence>MGSDAVADVADLTALVHLDEGSIFAALRQRFEKKEIYTSTGTILVAINPFEALPPLYCNALKSSYIDHGHRVMAGEKREKLPPHVYSVADRAFRDMHRQRQDQSVLVS</sequence>
<evidence type="ECO:0000313" key="9">
    <source>
        <dbReference type="Proteomes" id="UP000243579"/>
    </source>
</evidence>
<dbReference type="GO" id="GO:0016020">
    <property type="term" value="C:membrane"/>
    <property type="evidence" value="ECO:0007669"/>
    <property type="project" value="TreeGrafter"/>
</dbReference>
<proteinExistence type="inferred from homology"/>
<keyword evidence="4" id="KW-0505">Motor protein</keyword>
<feature type="domain" description="Myosin motor" evidence="7">
    <location>
        <begin position="7"/>
        <end position="108"/>
    </location>
</feature>
<evidence type="ECO:0000313" key="8">
    <source>
        <dbReference type="EMBL" id="OQR85665.1"/>
    </source>
</evidence>
<name>A0A1V9YIW6_ACHHY</name>
<dbReference type="Gene3D" id="3.40.850.10">
    <property type="entry name" value="Kinesin motor domain"/>
    <property type="match status" value="1"/>
</dbReference>
<dbReference type="Proteomes" id="UP000243579">
    <property type="component" value="Unassembled WGS sequence"/>
</dbReference>
<evidence type="ECO:0000256" key="1">
    <source>
        <dbReference type="ARBA" id="ARBA00022741"/>
    </source>
</evidence>
<evidence type="ECO:0000256" key="5">
    <source>
        <dbReference type="ARBA" id="ARBA00023203"/>
    </source>
</evidence>